<proteinExistence type="predicted"/>
<dbReference type="EMBL" id="CM009308">
    <property type="protein sequence ID" value="KAI9377713.1"/>
    <property type="molecule type" value="Genomic_DNA"/>
</dbReference>
<protein>
    <submittedName>
        <fullName evidence="1">Uncharacterized protein</fullName>
    </submittedName>
</protein>
<accession>A0ACC0RKB2</accession>
<comment type="caution">
    <text evidence="1">The sequence shown here is derived from an EMBL/GenBank/DDBJ whole genome shotgun (WGS) entry which is preliminary data.</text>
</comment>
<dbReference type="Proteomes" id="UP000006729">
    <property type="component" value="Chromosome 19"/>
</dbReference>
<keyword evidence="2" id="KW-1185">Reference proteome</keyword>
<evidence type="ECO:0000313" key="2">
    <source>
        <dbReference type="Proteomes" id="UP000006729"/>
    </source>
</evidence>
<evidence type="ECO:0000313" key="1">
    <source>
        <dbReference type="EMBL" id="KAI9377713.1"/>
    </source>
</evidence>
<organism evidence="1 2">
    <name type="scientific">Populus trichocarpa</name>
    <name type="common">Western balsam poplar</name>
    <name type="synonym">Populus balsamifera subsp. trichocarpa</name>
    <dbReference type="NCBI Taxonomy" id="3694"/>
    <lineage>
        <taxon>Eukaryota</taxon>
        <taxon>Viridiplantae</taxon>
        <taxon>Streptophyta</taxon>
        <taxon>Embryophyta</taxon>
        <taxon>Tracheophyta</taxon>
        <taxon>Spermatophyta</taxon>
        <taxon>Magnoliopsida</taxon>
        <taxon>eudicotyledons</taxon>
        <taxon>Gunneridae</taxon>
        <taxon>Pentapetalae</taxon>
        <taxon>rosids</taxon>
        <taxon>fabids</taxon>
        <taxon>Malpighiales</taxon>
        <taxon>Salicaceae</taxon>
        <taxon>Saliceae</taxon>
        <taxon>Populus</taxon>
    </lineage>
</organism>
<name>A0ACC0RKB2_POPTR</name>
<gene>
    <name evidence="1" type="ORF">POPTR_019G100901v4</name>
</gene>
<sequence>MSLLLLFLQVTVFCFSITLHGGNETDKLSLIAFRAQIIGDPFGAMNSWNESVHFCEWSGVTCGRRHQRVVELDLHSYRLVGSLSPSIGNLSFLRVLNLENNSFGHNIPQELGQLFRLQMLRLGINSFSGEIPVNISRCSNLLNLDLERNNLTGNPASTSSWGISFRRVTYQDLLRATNEFFSVNLIGVGSFGSVYKGILPPDGMAVAVKVLNLLRRGASKSFLAECTALINIRHRNLVRVITACSSIDFQGNDFKAVVYELMPNASLEEWLHSTHHQPNNAHEPRSLNLTQRLDISIDVANALDYLHHHCHTPIVHCDLKPSNVLLDGDMTASVGDFGLARLQPEVSSQLSSYQTSSIGLKGTIGYAAPEYGIGSDVSTYGDVYSFGILLLEMFTGKRPTDDMFQDGLNLHNYVEKALPGRVTEVVDPMLFREYEESSAQSSSHRNRMNHIESSKILECLVSILKMGISCSAELPPERMDMSNVVSELKQIRDSLSRSMMRGQHEIVSVRPQDW</sequence>
<reference evidence="1 2" key="1">
    <citation type="journal article" date="2006" name="Science">
        <title>The genome of black cottonwood, Populus trichocarpa (Torr. &amp; Gray).</title>
        <authorList>
            <person name="Tuskan G.A."/>
            <person name="Difazio S."/>
            <person name="Jansson S."/>
            <person name="Bohlmann J."/>
            <person name="Grigoriev I."/>
            <person name="Hellsten U."/>
            <person name="Putnam N."/>
            <person name="Ralph S."/>
            <person name="Rombauts S."/>
            <person name="Salamov A."/>
            <person name="Schein J."/>
            <person name="Sterck L."/>
            <person name="Aerts A."/>
            <person name="Bhalerao R.R."/>
            <person name="Bhalerao R.P."/>
            <person name="Blaudez D."/>
            <person name="Boerjan W."/>
            <person name="Brun A."/>
            <person name="Brunner A."/>
            <person name="Busov V."/>
            <person name="Campbell M."/>
            <person name="Carlson J."/>
            <person name="Chalot M."/>
            <person name="Chapman J."/>
            <person name="Chen G.L."/>
            <person name="Cooper D."/>
            <person name="Coutinho P.M."/>
            <person name="Couturier J."/>
            <person name="Covert S."/>
            <person name="Cronk Q."/>
            <person name="Cunningham R."/>
            <person name="Davis J."/>
            <person name="Degroeve S."/>
            <person name="Dejardin A."/>
            <person name="Depamphilis C."/>
            <person name="Detter J."/>
            <person name="Dirks B."/>
            <person name="Dubchak I."/>
            <person name="Duplessis S."/>
            <person name="Ehlting J."/>
            <person name="Ellis B."/>
            <person name="Gendler K."/>
            <person name="Goodstein D."/>
            <person name="Gribskov M."/>
            <person name="Grimwood J."/>
            <person name="Groover A."/>
            <person name="Gunter L."/>
            <person name="Hamberger B."/>
            <person name="Heinze B."/>
            <person name="Helariutta Y."/>
            <person name="Henrissat B."/>
            <person name="Holligan D."/>
            <person name="Holt R."/>
            <person name="Huang W."/>
            <person name="Islam-Faridi N."/>
            <person name="Jones S."/>
            <person name="Jones-Rhoades M."/>
            <person name="Jorgensen R."/>
            <person name="Joshi C."/>
            <person name="Kangasjarvi J."/>
            <person name="Karlsson J."/>
            <person name="Kelleher C."/>
            <person name="Kirkpatrick R."/>
            <person name="Kirst M."/>
            <person name="Kohler A."/>
            <person name="Kalluri U."/>
            <person name="Larimer F."/>
            <person name="Leebens-Mack J."/>
            <person name="Leple J.C."/>
            <person name="Locascio P."/>
            <person name="Lou Y."/>
            <person name="Lucas S."/>
            <person name="Martin F."/>
            <person name="Montanini B."/>
            <person name="Napoli C."/>
            <person name="Nelson D.R."/>
            <person name="Nelson C."/>
            <person name="Nieminen K."/>
            <person name="Nilsson O."/>
            <person name="Pereda V."/>
            <person name="Peter G."/>
            <person name="Philippe R."/>
            <person name="Pilate G."/>
            <person name="Poliakov A."/>
            <person name="Razumovskaya J."/>
            <person name="Richardson P."/>
            <person name="Rinaldi C."/>
            <person name="Ritland K."/>
            <person name="Rouze P."/>
            <person name="Ryaboy D."/>
            <person name="Schmutz J."/>
            <person name="Schrader J."/>
            <person name="Segerman B."/>
            <person name="Shin H."/>
            <person name="Siddiqui A."/>
            <person name="Sterky F."/>
            <person name="Terry A."/>
            <person name="Tsai C.J."/>
            <person name="Uberbacher E."/>
            <person name="Unneberg P."/>
            <person name="Vahala J."/>
            <person name="Wall K."/>
            <person name="Wessler S."/>
            <person name="Yang G."/>
            <person name="Yin T."/>
            <person name="Douglas C."/>
            <person name="Marra M."/>
            <person name="Sandberg G."/>
            <person name="Van de Peer Y."/>
            <person name="Rokhsar D."/>
        </authorList>
    </citation>
    <scope>NUCLEOTIDE SEQUENCE [LARGE SCALE GENOMIC DNA]</scope>
    <source>
        <strain evidence="2">cv. Nisqually</strain>
    </source>
</reference>